<dbReference type="Gene3D" id="3.40.50.720">
    <property type="entry name" value="NAD(P)-binding Rossmann-like Domain"/>
    <property type="match status" value="1"/>
</dbReference>
<dbReference type="InterPro" id="IPR051468">
    <property type="entry name" value="Fungal_SecMetab_SDRs"/>
</dbReference>
<dbReference type="EMBL" id="QGMI01000126">
    <property type="protein sequence ID" value="TVY46818.1"/>
    <property type="molecule type" value="Genomic_DNA"/>
</dbReference>
<dbReference type="Pfam" id="PF00106">
    <property type="entry name" value="adh_short"/>
    <property type="match status" value="1"/>
</dbReference>
<dbReference type="AlphaFoldDB" id="A0A8H8S2Q4"/>
<comment type="similarity">
    <text evidence="1">Belongs to the short-chain dehydrogenases/reductases (SDR) family.</text>
</comment>
<keyword evidence="2" id="KW-0521">NADP</keyword>
<reference evidence="4 5" key="1">
    <citation type="submission" date="2018-05" db="EMBL/GenBank/DDBJ databases">
        <title>Genome sequencing and assembly of the regulated plant pathogen Lachnellula willkommii and related sister species for the development of diagnostic species identification markers.</title>
        <authorList>
            <person name="Giroux E."/>
            <person name="Bilodeau G."/>
        </authorList>
    </citation>
    <scope>NUCLEOTIDE SEQUENCE [LARGE SCALE GENOMIC DNA]</scope>
    <source>
        <strain evidence="4 5">CBS 160.35</strain>
    </source>
</reference>
<dbReference type="PANTHER" id="PTHR43544">
    <property type="entry name" value="SHORT-CHAIN DEHYDROGENASE/REDUCTASE"/>
    <property type="match status" value="1"/>
</dbReference>
<keyword evidence="5" id="KW-1185">Reference proteome</keyword>
<organism evidence="4 5">
    <name type="scientific">Lachnellula occidentalis</name>
    <dbReference type="NCBI Taxonomy" id="215460"/>
    <lineage>
        <taxon>Eukaryota</taxon>
        <taxon>Fungi</taxon>
        <taxon>Dikarya</taxon>
        <taxon>Ascomycota</taxon>
        <taxon>Pezizomycotina</taxon>
        <taxon>Leotiomycetes</taxon>
        <taxon>Helotiales</taxon>
        <taxon>Lachnaceae</taxon>
        <taxon>Lachnellula</taxon>
    </lineage>
</organism>
<gene>
    <name evidence="4" type="primary">aflD_0</name>
    <name evidence="4" type="ORF">LOCC1_G003164</name>
</gene>
<sequence length="263" mass="27658">MSSSSIQTVLITGANRGIGKGIVTVYLSKSDVTVIAAVRDLESISTKALSSLPRAKNSSLITVKIDSSLEQDAIAAVRKLESEHSINKIDVVIANAGTSASLGPVASITAEQLLENVTVNSLGRPLFLFQATLPLLQKSTQPKFVVLGSQAGSIGAMEKAPAPMAAYGSSKAMAHYFVRKIHFEHNDIISFAVEPGFAQSDSGNSIAQMFGMKEAAVPIADSANFVVSQIHYPVISLHFRAASASGKKASRGNPLAGTWTKMD</sequence>
<dbReference type="Proteomes" id="UP000443090">
    <property type="component" value="Unassembled WGS sequence"/>
</dbReference>
<evidence type="ECO:0000256" key="2">
    <source>
        <dbReference type="ARBA" id="ARBA00022857"/>
    </source>
</evidence>
<dbReference type="InterPro" id="IPR002347">
    <property type="entry name" value="SDR_fam"/>
</dbReference>
<evidence type="ECO:0000313" key="5">
    <source>
        <dbReference type="Proteomes" id="UP000443090"/>
    </source>
</evidence>
<dbReference type="PRINTS" id="PR00081">
    <property type="entry name" value="GDHRDH"/>
</dbReference>
<dbReference type="GO" id="GO:0016491">
    <property type="term" value="F:oxidoreductase activity"/>
    <property type="evidence" value="ECO:0007669"/>
    <property type="project" value="UniProtKB-KW"/>
</dbReference>
<evidence type="ECO:0000256" key="1">
    <source>
        <dbReference type="ARBA" id="ARBA00006484"/>
    </source>
</evidence>
<accession>A0A8H8S2Q4</accession>
<comment type="caution">
    <text evidence="4">The sequence shown here is derived from an EMBL/GenBank/DDBJ whole genome shotgun (WGS) entry which is preliminary data.</text>
</comment>
<dbReference type="InterPro" id="IPR036291">
    <property type="entry name" value="NAD(P)-bd_dom_sf"/>
</dbReference>
<dbReference type="SUPFAM" id="SSF51735">
    <property type="entry name" value="NAD(P)-binding Rossmann-fold domains"/>
    <property type="match status" value="1"/>
</dbReference>
<evidence type="ECO:0000256" key="3">
    <source>
        <dbReference type="ARBA" id="ARBA00023002"/>
    </source>
</evidence>
<protein>
    <submittedName>
        <fullName evidence="4">Norsolorinic acid ketoreductase</fullName>
    </submittedName>
</protein>
<dbReference type="PANTHER" id="PTHR43544:SF7">
    <property type="entry name" value="NADB-LER2"/>
    <property type="match status" value="1"/>
</dbReference>
<keyword evidence="3" id="KW-0560">Oxidoreductase</keyword>
<dbReference type="OrthoDB" id="9876299at2759"/>
<name>A0A8H8S2Q4_9HELO</name>
<proteinExistence type="inferred from homology"/>
<evidence type="ECO:0000313" key="4">
    <source>
        <dbReference type="EMBL" id="TVY46818.1"/>
    </source>
</evidence>
<dbReference type="GO" id="GO:0005737">
    <property type="term" value="C:cytoplasm"/>
    <property type="evidence" value="ECO:0007669"/>
    <property type="project" value="TreeGrafter"/>
</dbReference>